<feature type="compositionally biased region" description="Low complexity" evidence="1">
    <location>
        <begin position="127"/>
        <end position="140"/>
    </location>
</feature>
<feature type="region of interest" description="Disordered" evidence="1">
    <location>
        <begin position="116"/>
        <end position="167"/>
    </location>
</feature>
<reference evidence="2 3" key="1">
    <citation type="journal article" date="2020" name="BMC Genomics">
        <title>Intraspecific diversification of the crop wild relative Brassica cretica Lam. using demographic model selection.</title>
        <authorList>
            <person name="Kioukis A."/>
            <person name="Michalopoulou V.A."/>
            <person name="Briers L."/>
            <person name="Pirintsos S."/>
            <person name="Studholme D.J."/>
            <person name="Pavlidis P."/>
            <person name="Sarris P.F."/>
        </authorList>
    </citation>
    <scope>NUCLEOTIDE SEQUENCE [LARGE SCALE GENOMIC DNA]</scope>
    <source>
        <strain evidence="3">cv. PFS-1207/04</strain>
    </source>
</reference>
<protein>
    <submittedName>
        <fullName evidence="2">Uncharacterized protein</fullName>
    </submittedName>
</protein>
<keyword evidence="3" id="KW-1185">Reference proteome</keyword>
<name>A0ABQ7F073_BRACR</name>
<sequence length="274" mass="29720">MARHSRRESFSDTAASTVCPDTDLLWPFGKLDGLDKDEIRETAYEIFFAACRSSPGFGGRTALTFYSKHNGGDNEGDGVGGGGGSSKGSGFGSLGRKEVVTTPTSRVKRALGLKMLKRSPSRRMTTASGAASAPSSPGNGSSIGGGSSGHVSPGAGFLTVPPSRPRRPLTSAEIMRQQMRVTEQGDTRLRKTLTRTLVGQTGKRAETIILPLELLRHVKTSEFSEVHEYQIWQRRQLKVIEAGLLLHPSIPLEKTNNFAMRLREDRETKKTVYG</sequence>
<comment type="caution">
    <text evidence="2">The sequence shown here is derived from an EMBL/GenBank/DDBJ whole genome shotgun (WGS) entry which is preliminary data.</text>
</comment>
<dbReference type="EMBL" id="QGKV02000297">
    <property type="protein sequence ID" value="KAF3609219.1"/>
    <property type="molecule type" value="Genomic_DNA"/>
</dbReference>
<proteinExistence type="predicted"/>
<dbReference type="PANTHER" id="PTHR31280:SF25">
    <property type="entry name" value="MHD1 DOMAIN-CONTAINING PROTEIN"/>
    <property type="match status" value="1"/>
</dbReference>
<accession>A0ABQ7F073</accession>
<organism evidence="2 3">
    <name type="scientific">Brassica cretica</name>
    <name type="common">Mustard</name>
    <dbReference type="NCBI Taxonomy" id="69181"/>
    <lineage>
        <taxon>Eukaryota</taxon>
        <taxon>Viridiplantae</taxon>
        <taxon>Streptophyta</taxon>
        <taxon>Embryophyta</taxon>
        <taxon>Tracheophyta</taxon>
        <taxon>Spermatophyta</taxon>
        <taxon>Magnoliopsida</taxon>
        <taxon>eudicotyledons</taxon>
        <taxon>Gunneridae</taxon>
        <taxon>Pentapetalae</taxon>
        <taxon>rosids</taxon>
        <taxon>malvids</taxon>
        <taxon>Brassicales</taxon>
        <taxon>Brassicaceae</taxon>
        <taxon>Brassiceae</taxon>
        <taxon>Brassica</taxon>
    </lineage>
</organism>
<evidence type="ECO:0000313" key="2">
    <source>
        <dbReference type="EMBL" id="KAF3609219.1"/>
    </source>
</evidence>
<dbReference type="InterPro" id="IPR008528">
    <property type="entry name" value="unc-13_homologue"/>
</dbReference>
<feature type="region of interest" description="Disordered" evidence="1">
    <location>
        <begin position="70"/>
        <end position="103"/>
    </location>
</feature>
<evidence type="ECO:0000256" key="1">
    <source>
        <dbReference type="SAM" id="MobiDB-lite"/>
    </source>
</evidence>
<feature type="compositionally biased region" description="Gly residues" evidence="1">
    <location>
        <begin position="77"/>
        <end position="93"/>
    </location>
</feature>
<dbReference type="PANTHER" id="PTHR31280">
    <property type="entry name" value="PROTEIN UNC-13 HOMOLOG"/>
    <property type="match status" value="1"/>
</dbReference>
<evidence type="ECO:0000313" key="3">
    <source>
        <dbReference type="Proteomes" id="UP000266723"/>
    </source>
</evidence>
<dbReference type="Proteomes" id="UP000266723">
    <property type="component" value="Unassembled WGS sequence"/>
</dbReference>
<gene>
    <name evidence="2" type="ORF">DY000_02044361</name>
</gene>